<reference evidence="2" key="1">
    <citation type="submission" date="2013-12" db="EMBL/GenBank/DDBJ databases">
        <title>A Varibaculum cambriense genome reconstructed from a premature infant gut community with otherwise low bacterial novelty that shifts toward anaerobic metabolism during the third week of life.</title>
        <authorList>
            <person name="Brown C.T."/>
            <person name="Sharon I."/>
            <person name="Thomas B.C."/>
            <person name="Castelle C.J."/>
            <person name="Morowitz M.J."/>
            <person name="Banfield J.F."/>
        </authorList>
    </citation>
    <scope>NUCLEOTIDE SEQUENCE</scope>
</reference>
<dbReference type="GO" id="GO:0005524">
    <property type="term" value="F:ATP binding"/>
    <property type="evidence" value="ECO:0007669"/>
    <property type="project" value="InterPro"/>
</dbReference>
<proteinExistence type="predicted"/>
<dbReference type="InterPro" id="IPR011009">
    <property type="entry name" value="Kinase-like_dom_sf"/>
</dbReference>
<accession>W1XSA6</accession>
<gene>
    <name evidence="2" type="ORF">Q604_UNBC12429G0001</name>
</gene>
<comment type="caution">
    <text evidence="2">The sequence shown here is derived from an EMBL/GenBank/DDBJ whole genome shotgun (WGS) entry which is preliminary data.</text>
</comment>
<name>W1XSA6_9ZZZZ</name>
<organism evidence="2">
    <name type="scientific">human gut metagenome</name>
    <dbReference type="NCBI Taxonomy" id="408170"/>
    <lineage>
        <taxon>unclassified sequences</taxon>
        <taxon>metagenomes</taxon>
        <taxon>organismal metagenomes</taxon>
    </lineage>
</organism>
<dbReference type="InterPro" id="IPR000719">
    <property type="entry name" value="Prot_kinase_dom"/>
</dbReference>
<feature type="domain" description="Protein kinase" evidence="1">
    <location>
        <begin position="1"/>
        <end position="73"/>
    </location>
</feature>
<dbReference type="AlphaFoldDB" id="W1XSA6"/>
<evidence type="ECO:0000313" key="2">
    <source>
        <dbReference type="EMBL" id="ETJ33122.1"/>
    </source>
</evidence>
<sequence>QNFLYGNNTMYMVVNYNNGTSYDKIKVESLHDIFQIGLALAKTIKSYHKNGYLHLDIKPENILKLPAVLDNIA</sequence>
<keyword evidence="2" id="KW-0418">Kinase</keyword>
<dbReference type="GO" id="GO:0004674">
    <property type="term" value="F:protein serine/threonine kinase activity"/>
    <property type="evidence" value="ECO:0007669"/>
    <property type="project" value="UniProtKB-KW"/>
</dbReference>
<dbReference type="SUPFAM" id="SSF56112">
    <property type="entry name" value="Protein kinase-like (PK-like)"/>
    <property type="match status" value="1"/>
</dbReference>
<protein>
    <submittedName>
        <fullName evidence="2">Serine/threonine protein kinase</fullName>
    </submittedName>
</protein>
<dbReference type="PROSITE" id="PS50011">
    <property type="entry name" value="PROTEIN_KINASE_DOM"/>
    <property type="match status" value="1"/>
</dbReference>
<dbReference type="EMBL" id="AZMM01012429">
    <property type="protein sequence ID" value="ETJ33122.1"/>
    <property type="molecule type" value="Genomic_DNA"/>
</dbReference>
<evidence type="ECO:0000259" key="1">
    <source>
        <dbReference type="PROSITE" id="PS50011"/>
    </source>
</evidence>
<keyword evidence="2" id="KW-0808">Transferase</keyword>
<feature type="non-terminal residue" evidence="2">
    <location>
        <position position="1"/>
    </location>
</feature>
<keyword evidence="2" id="KW-0723">Serine/threonine-protein kinase</keyword>
<feature type="non-terminal residue" evidence="2">
    <location>
        <position position="73"/>
    </location>
</feature>
<dbReference type="Gene3D" id="1.10.510.10">
    <property type="entry name" value="Transferase(Phosphotransferase) domain 1"/>
    <property type="match status" value="1"/>
</dbReference>